<feature type="domain" description="NADP-dependent oxidoreductase" evidence="2">
    <location>
        <begin position="18"/>
        <end position="311"/>
    </location>
</feature>
<sequence length="334" mass="36051">MNNASIPNRRIGELSVSAIGLGCMGMSLAYGPADRGESLATLNHALDQGVNFFDTSDMYGNGHNERLLAEVLATRRHEVVLATKFGIVTDPETSLPQGNNGSAQYARKAVDESLSRLGVDVIDLYYLHRVDPAVPIEESVGAMADMVEAGKVRHLGLSEASAESLRRASAIHPIAALQTEWSIFSRDIERDVLPTARELGVTVVPYSPLGRGLLTGSPVASTDLSETDFRRTLPRWQDGNLQTNLALVRRIQELAEQLSSTPAQIALAWLLAQGDDIVPIPGTKRRSYLDENIGALSLQLPNEVLAELAEMQPAGTRYPDMGWVKGDSAPTTVG</sequence>
<evidence type="ECO:0000259" key="2">
    <source>
        <dbReference type="Pfam" id="PF00248"/>
    </source>
</evidence>
<proteinExistence type="predicted"/>
<dbReference type="InterPro" id="IPR023210">
    <property type="entry name" value="NADP_OxRdtase_dom"/>
</dbReference>
<evidence type="ECO:0000313" key="3">
    <source>
        <dbReference type="EMBL" id="WGW11370.1"/>
    </source>
</evidence>
<evidence type="ECO:0000256" key="1">
    <source>
        <dbReference type="ARBA" id="ARBA00023002"/>
    </source>
</evidence>
<keyword evidence="4" id="KW-1185">Reference proteome</keyword>
<dbReference type="Pfam" id="PF00248">
    <property type="entry name" value="Aldo_ket_red"/>
    <property type="match status" value="1"/>
</dbReference>
<reference evidence="3 4" key="1">
    <citation type="submission" date="2023-05" db="EMBL/GenBank/DDBJ databases">
        <title>Lithophilousrod everest ZFBP1038 complete genpme.</title>
        <authorList>
            <person name="Tian M."/>
        </authorList>
    </citation>
    <scope>NUCLEOTIDE SEQUENCE [LARGE SCALE GENOMIC DNA]</scope>
    <source>
        <strain evidence="3 4">ZFBP1038</strain>
    </source>
</reference>
<organism evidence="3 4">
    <name type="scientific">Saxibacter everestensis</name>
    <dbReference type="NCBI Taxonomy" id="2909229"/>
    <lineage>
        <taxon>Bacteria</taxon>
        <taxon>Bacillati</taxon>
        <taxon>Actinomycetota</taxon>
        <taxon>Actinomycetes</taxon>
        <taxon>Micrococcales</taxon>
        <taxon>Brevibacteriaceae</taxon>
        <taxon>Saxibacter</taxon>
    </lineage>
</organism>
<dbReference type="InterPro" id="IPR050791">
    <property type="entry name" value="Aldo-Keto_reductase"/>
</dbReference>
<dbReference type="PANTHER" id="PTHR43625">
    <property type="entry name" value="AFLATOXIN B1 ALDEHYDE REDUCTASE"/>
    <property type="match status" value="1"/>
</dbReference>
<accession>A0ABY8QQV0</accession>
<dbReference type="GO" id="GO:0016491">
    <property type="term" value="F:oxidoreductase activity"/>
    <property type="evidence" value="ECO:0007669"/>
    <property type="project" value="UniProtKB-KW"/>
</dbReference>
<dbReference type="EMBL" id="CP090958">
    <property type="protein sequence ID" value="WGW11370.1"/>
    <property type="molecule type" value="Genomic_DNA"/>
</dbReference>
<gene>
    <name evidence="3" type="ORF">LWF01_14930</name>
</gene>
<dbReference type="CDD" id="cd19076">
    <property type="entry name" value="AKR_AKR13A_13D"/>
    <property type="match status" value="1"/>
</dbReference>
<dbReference type="SUPFAM" id="SSF51430">
    <property type="entry name" value="NAD(P)-linked oxidoreductase"/>
    <property type="match status" value="1"/>
</dbReference>
<dbReference type="RefSeq" id="WP_349638158.1">
    <property type="nucleotide sequence ID" value="NZ_CP090958.1"/>
</dbReference>
<dbReference type="EC" id="1.1.1.-" evidence="3"/>
<keyword evidence="1 3" id="KW-0560">Oxidoreductase</keyword>
<evidence type="ECO:0000313" key="4">
    <source>
        <dbReference type="Proteomes" id="UP001209083"/>
    </source>
</evidence>
<protein>
    <submittedName>
        <fullName evidence="3">Aldo/keto reductase</fullName>
        <ecNumber evidence="3">1.1.1.-</ecNumber>
    </submittedName>
</protein>
<dbReference type="Gene3D" id="3.20.20.100">
    <property type="entry name" value="NADP-dependent oxidoreductase domain"/>
    <property type="match status" value="1"/>
</dbReference>
<dbReference type="Proteomes" id="UP001209083">
    <property type="component" value="Chromosome"/>
</dbReference>
<name>A0ABY8QQV0_9MICO</name>
<dbReference type="InterPro" id="IPR036812">
    <property type="entry name" value="NAD(P)_OxRdtase_dom_sf"/>
</dbReference>
<dbReference type="PANTHER" id="PTHR43625:SF40">
    <property type="entry name" value="ALDO-KETO REDUCTASE YAKC [NADP(+)]"/>
    <property type="match status" value="1"/>
</dbReference>